<evidence type="ECO:0000313" key="10">
    <source>
        <dbReference type="Proteomes" id="UP000306808"/>
    </source>
</evidence>
<dbReference type="InterPro" id="IPR003445">
    <property type="entry name" value="Cat_transpt"/>
</dbReference>
<feature type="transmembrane region" description="Helical" evidence="8">
    <location>
        <begin position="374"/>
        <end position="393"/>
    </location>
</feature>
<evidence type="ECO:0000256" key="6">
    <source>
        <dbReference type="ARBA" id="ARBA00023065"/>
    </source>
</evidence>
<feature type="transmembrane region" description="Helical" evidence="8">
    <location>
        <begin position="199"/>
        <end position="220"/>
    </location>
</feature>
<comment type="subcellular location">
    <subcellularLocation>
        <location evidence="1">Cell membrane</location>
        <topology evidence="1">Multi-pass membrane protein</topology>
    </subcellularLocation>
</comment>
<dbReference type="GO" id="GO:0008324">
    <property type="term" value="F:monoatomic cation transmembrane transporter activity"/>
    <property type="evidence" value="ECO:0007669"/>
    <property type="project" value="InterPro"/>
</dbReference>
<feature type="transmembrane region" description="Helical" evidence="8">
    <location>
        <begin position="167"/>
        <end position="187"/>
    </location>
</feature>
<accession>A0A4V5MMM6</accession>
<organism evidence="9 10">
    <name type="scientific">Sphingobacterium olei</name>
    <dbReference type="NCBI Taxonomy" id="2571155"/>
    <lineage>
        <taxon>Bacteria</taxon>
        <taxon>Pseudomonadati</taxon>
        <taxon>Bacteroidota</taxon>
        <taxon>Sphingobacteriia</taxon>
        <taxon>Sphingobacteriales</taxon>
        <taxon>Sphingobacteriaceae</taxon>
        <taxon>Sphingobacterium</taxon>
    </lineage>
</organism>
<feature type="transmembrane region" description="Helical" evidence="8">
    <location>
        <begin position="20"/>
        <end position="41"/>
    </location>
</feature>
<sequence>MVREFTRPRLKYKRSFLNPAQLFIISFMGLVALGALVLMLPKATYQGISLIDALFTSTSAVCVTGLIVVDTSSYFTSFGQTVIMLLIQAGGLGILTFASYFSYFFKGGSTYENQLALSDMTNSEKIGEVFTTVKRILVITFLVESIGATLIFINLDKALIPSISDRIYFSAFHAISAFCNAGFSTLPNGMMEAGYLYNYSLQLIIIGIFVFGGLGFPIVINSVRYLKHLIIRYILWFTDKKGNYRPWILTLSNKINLITTSLLIVIGTITIYIKEYHNVLMPHSGIGKIITALFTATTPRTAGFNSIDFSQLHFSSTILILLLMWIGASPASTGGGIKTSAFAIATLNYLSLARGKRKIEVFRREVADISVRRAFAVMSLSLLVIGCSVFLIAHYDNHIPLLDIAFESFSAYSTVGLSLGITGNLSNESKIVLIGTMFIGRVSMLTILIAFFKKAKQANYHYPSDEILIN</sequence>
<feature type="transmembrane region" description="Helical" evidence="8">
    <location>
        <begin position="431"/>
        <end position="452"/>
    </location>
</feature>
<evidence type="ECO:0000256" key="3">
    <source>
        <dbReference type="ARBA" id="ARBA00022475"/>
    </source>
</evidence>
<dbReference type="Proteomes" id="UP000306808">
    <property type="component" value="Unassembled WGS sequence"/>
</dbReference>
<proteinExistence type="predicted"/>
<evidence type="ECO:0000256" key="1">
    <source>
        <dbReference type="ARBA" id="ARBA00004651"/>
    </source>
</evidence>
<keyword evidence="3" id="KW-1003">Cell membrane</keyword>
<evidence type="ECO:0000256" key="4">
    <source>
        <dbReference type="ARBA" id="ARBA00022692"/>
    </source>
</evidence>
<protein>
    <submittedName>
        <fullName evidence="9">ATPase</fullName>
    </submittedName>
</protein>
<feature type="transmembrane region" description="Helical" evidence="8">
    <location>
        <begin position="334"/>
        <end position="353"/>
    </location>
</feature>
<keyword evidence="5 8" id="KW-1133">Transmembrane helix</keyword>
<dbReference type="Pfam" id="PF02386">
    <property type="entry name" value="TrkH"/>
    <property type="match status" value="1"/>
</dbReference>
<name>A0A4V5MMM6_9SPHI</name>
<evidence type="ECO:0000256" key="5">
    <source>
        <dbReference type="ARBA" id="ARBA00022989"/>
    </source>
</evidence>
<evidence type="ECO:0000256" key="8">
    <source>
        <dbReference type="SAM" id="Phobius"/>
    </source>
</evidence>
<dbReference type="OrthoDB" id="9810952at2"/>
<dbReference type="GO" id="GO:0005886">
    <property type="term" value="C:plasma membrane"/>
    <property type="evidence" value="ECO:0007669"/>
    <property type="project" value="UniProtKB-SubCell"/>
</dbReference>
<keyword evidence="2" id="KW-0813">Transport</keyword>
<evidence type="ECO:0000256" key="2">
    <source>
        <dbReference type="ARBA" id="ARBA00022448"/>
    </source>
</evidence>
<keyword evidence="10" id="KW-1185">Reference proteome</keyword>
<keyword evidence="4 8" id="KW-0812">Transmembrane</keyword>
<feature type="transmembrane region" description="Helical" evidence="8">
    <location>
        <begin position="255"/>
        <end position="273"/>
    </location>
</feature>
<evidence type="ECO:0000313" key="9">
    <source>
        <dbReference type="EMBL" id="TJZ61548.1"/>
    </source>
</evidence>
<feature type="transmembrane region" description="Helical" evidence="8">
    <location>
        <begin position="47"/>
        <end position="69"/>
    </location>
</feature>
<dbReference type="PANTHER" id="PTHR32024">
    <property type="entry name" value="TRK SYSTEM POTASSIUM UPTAKE PROTEIN TRKG-RELATED"/>
    <property type="match status" value="1"/>
</dbReference>
<keyword evidence="7 8" id="KW-0472">Membrane</keyword>
<feature type="transmembrane region" description="Helical" evidence="8">
    <location>
        <begin position="136"/>
        <end position="155"/>
    </location>
</feature>
<dbReference type="GO" id="GO:0030001">
    <property type="term" value="P:metal ion transport"/>
    <property type="evidence" value="ECO:0007669"/>
    <property type="project" value="UniProtKB-ARBA"/>
</dbReference>
<keyword evidence="6" id="KW-0406">Ion transport</keyword>
<gene>
    <name evidence="9" type="ORF">FAZ15_07790</name>
</gene>
<evidence type="ECO:0000256" key="7">
    <source>
        <dbReference type="ARBA" id="ARBA00023136"/>
    </source>
</evidence>
<dbReference type="AlphaFoldDB" id="A0A4V5MMM6"/>
<dbReference type="EMBL" id="SUME01000003">
    <property type="protein sequence ID" value="TJZ61548.1"/>
    <property type="molecule type" value="Genomic_DNA"/>
</dbReference>
<comment type="caution">
    <text evidence="9">The sequence shown here is derived from an EMBL/GenBank/DDBJ whole genome shotgun (WGS) entry which is preliminary data.</text>
</comment>
<reference evidence="9 10" key="1">
    <citation type="submission" date="2019-04" db="EMBL/GenBank/DDBJ databases">
        <title>Sphingobacterium olei sp. nov., isolated from oil-contaminated soil.</title>
        <authorList>
            <person name="Liu B."/>
        </authorList>
    </citation>
    <scope>NUCLEOTIDE SEQUENCE [LARGE SCALE GENOMIC DNA]</scope>
    <source>
        <strain evidence="9 10">HAL-9</strain>
    </source>
</reference>
<feature type="transmembrane region" description="Helical" evidence="8">
    <location>
        <begin position="81"/>
        <end position="105"/>
    </location>
</feature>
<dbReference type="PANTHER" id="PTHR32024:SF1">
    <property type="entry name" value="KTR SYSTEM POTASSIUM UPTAKE PROTEIN B"/>
    <property type="match status" value="1"/>
</dbReference>